<protein>
    <submittedName>
        <fullName evidence="2">Uncharacterized protein</fullName>
    </submittedName>
</protein>
<proteinExistence type="predicted"/>
<evidence type="ECO:0000256" key="1">
    <source>
        <dbReference type="SAM" id="Phobius"/>
    </source>
</evidence>
<evidence type="ECO:0000313" key="2">
    <source>
        <dbReference type="EMBL" id="MBA0572613.1"/>
    </source>
</evidence>
<dbReference type="Proteomes" id="UP000593572">
    <property type="component" value="Unassembled WGS sequence"/>
</dbReference>
<keyword evidence="3" id="KW-1185">Reference proteome</keyword>
<gene>
    <name evidence="2" type="ORF">Golob_002941</name>
</gene>
<keyword evidence="1" id="KW-0472">Membrane</keyword>
<keyword evidence="1" id="KW-1133">Transmembrane helix</keyword>
<keyword evidence="1" id="KW-0812">Transmembrane</keyword>
<feature type="transmembrane region" description="Helical" evidence="1">
    <location>
        <begin position="12"/>
        <end position="32"/>
    </location>
</feature>
<evidence type="ECO:0000313" key="3">
    <source>
        <dbReference type="Proteomes" id="UP000593572"/>
    </source>
</evidence>
<organism evidence="2 3">
    <name type="scientific">Gossypium lobatum</name>
    <dbReference type="NCBI Taxonomy" id="34289"/>
    <lineage>
        <taxon>Eukaryota</taxon>
        <taxon>Viridiplantae</taxon>
        <taxon>Streptophyta</taxon>
        <taxon>Embryophyta</taxon>
        <taxon>Tracheophyta</taxon>
        <taxon>Spermatophyta</taxon>
        <taxon>Magnoliopsida</taxon>
        <taxon>eudicotyledons</taxon>
        <taxon>Gunneridae</taxon>
        <taxon>Pentapetalae</taxon>
        <taxon>rosids</taxon>
        <taxon>malvids</taxon>
        <taxon>Malvales</taxon>
        <taxon>Malvaceae</taxon>
        <taxon>Malvoideae</taxon>
        <taxon>Gossypium</taxon>
    </lineage>
</organism>
<dbReference type="AlphaFoldDB" id="A0A7J8N6V3"/>
<name>A0A7J8N6V3_9ROSI</name>
<accession>A0A7J8N6V3</accession>
<comment type="caution">
    <text evidence="2">The sequence shown here is derived from an EMBL/GenBank/DDBJ whole genome shotgun (WGS) entry which is preliminary data.</text>
</comment>
<sequence length="115" mass="13138">MQLYPLQFKLLSLTYLLLASTYSLELLILWVRLSMILISNHTKVHSIMVPLKLLRLVVSSVLSPFSLLPLGLHFLFSLVCGFTVNFSVSPRKLRGLQRWKLGPGLPMLHWMNGFS</sequence>
<reference evidence="2 3" key="1">
    <citation type="journal article" date="2019" name="Genome Biol. Evol.">
        <title>Insights into the evolution of the New World diploid cottons (Gossypium, subgenus Houzingenia) based on genome sequencing.</title>
        <authorList>
            <person name="Grover C.E."/>
            <person name="Arick M.A. 2nd"/>
            <person name="Thrash A."/>
            <person name="Conover J.L."/>
            <person name="Sanders W.S."/>
            <person name="Peterson D.G."/>
            <person name="Frelichowski J.E."/>
            <person name="Scheffler J.A."/>
            <person name="Scheffler B.E."/>
            <person name="Wendel J.F."/>
        </authorList>
    </citation>
    <scope>NUCLEOTIDE SEQUENCE [LARGE SCALE GENOMIC DNA]</scope>
    <source>
        <strain evidence="2">157</strain>
        <tissue evidence="2">Leaf</tissue>
    </source>
</reference>
<dbReference type="EMBL" id="JABEZX010000012">
    <property type="protein sequence ID" value="MBA0572613.1"/>
    <property type="molecule type" value="Genomic_DNA"/>
</dbReference>